<dbReference type="SMART" id="SM00228">
    <property type="entry name" value="PDZ"/>
    <property type="match status" value="6"/>
</dbReference>
<feature type="domain" description="PDZ" evidence="2">
    <location>
        <begin position="613"/>
        <end position="702"/>
    </location>
</feature>
<feature type="compositionally biased region" description="Pro residues" evidence="1">
    <location>
        <begin position="41"/>
        <end position="51"/>
    </location>
</feature>
<accession>A0A0X3NWH7</accession>
<feature type="domain" description="PDZ" evidence="2">
    <location>
        <begin position="132"/>
        <end position="221"/>
    </location>
</feature>
<dbReference type="InterPro" id="IPR001478">
    <property type="entry name" value="PDZ"/>
</dbReference>
<feature type="compositionally biased region" description="Polar residues" evidence="1">
    <location>
        <begin position="17"/>
        <end position="30"/>
    </location>
</feature>
<dbReference type="Pfam" id="PF00595">
    <property type="entry name" value="PDZ"/>
    <property type="match status" value="5"/>
</dbReference>
<organism evidence="3">
    <name type="scientific">Schistocephalus solidus</name>
    <name type="common">Tapeworm</name>
    <dbReference type="NCBI Taxonomy" id="70667"/>
    <lineage>
        <taxon>Eukaryota</taxon>
        <taxon>Metazoa</taxon>
        <taxon>Spiralia</taxon>
        <taxon>Lophotrochozoa</taxon>
        <taxon>Platyhelminthes</taxon>
        <taxon>Cestoda</taxon>
        <taxon>Eucestoda</taxon>
        <taxon>Diphyllobothriidea</taxon>
        <taxon>Diphyllobothriidae</taxon>
        <taxon>Schistocephalus</taxon>
    </lineage>
</organism>
<dbReference type="EMBL" id="GEEE01019320">
    <property type="protein sequence ID" value="JAP43905.1"/>
    <property type="molecule type" value="Transcribed_RNA"/>
</dbReference>
<protein>
    <recommendedName>
        <fullName evidence="2">PDZ domain-containing protein</fullName>
    </recommendedName>
</protein>
<feature type="domain" description="PDZ" evidence="2">
    <location>
        <begin position="301"/>
        <end position="382"/>
    </location>
</feature>
<feature type="non-terminal residue" evidence="3">
    <location>
        <position position="1"/>
    </location>
</feature>
<feature type="compositionally biased region" description="Acidic residues" evidence="1">
    <location>
        <begin position="785"/>
        <end position="795"/>
    </location>
</feature>
<evidence type="ECO:0000259" key="2">
    <source>
        <dbReference type="PROSITE" id="PS50106"/>
    </source>
</evidence>
<dbReference type="PANTHER" id="PTHR19964">
    <property type="entry name" value="MULTIPLE PDZ DOMAIN PROTEIN"/>
    <property type="match status" value="1"/>
</dbReference>
<feature type="compositionally biased region" description="Basic and acidic residues" evidence="1">
    <location>
        <begin position="1064"/>
        <end position="1085"/>
    </location>
</feature>
<dbReference type="PANTHER" id="PTHR19964:SF92">
    <property type="entry name" value="PATJ HOMOLOG"/>
    <property type="match status" value="1"/>
</dbReference>
<proteinExistence type="predicted"/>
<feature type="domain" description="PDZ" evidence="2">
    <location>
        <begin position="517"/>
        <end position="599"/>
    </location>
</feature>
<sequence>DAQQDLSVPQPLAFTGLSISAPQAASQPTSETERESSPATERPPPPSPPPAFRSSLLAPPTTSSGILSSSYTDGGSDSDVLPAVQSLESQSAWRNIGSQLSDSSATLTEKYRRPSLPDDKILIVSLVIRPTSPALPRSQSSRVDCETLGIRLVGHKDVNNRGIFICGIREASLASATGALLISDEIVQINNICVLGLTHLSAQLLISKEAESVRRLFSVGDDNSSQANTLFIVVRRNPTYNYSVMAKPSNLASHFPSGSPGVESEIKESTSSVFHSSSLRSTYEVSRPPPTKKSVNVEFVDVVIERNQSGFGLCLVNMNSAHEYGVFVQSVDPKSPAGQAGKIANWDRIIAVNGQLIDDYDTALQLLTRCPNRVSLRVSRIKPAHLLQPIVEGRSTSPLPKSFSPLNAPPTPVVPGVETTIELLKGNGDLGFSIVGGIDTVHGSVFVHEVYDGGLVARDGRLKPGDRLLAVNNTDLRNATHATARNAIRSTGDVAVLTVLRDSGAASSDRGGLQTYTVRLEKAPDQNYGLVLVDTTPYQGTTVGDILRGSSALRASLIQPGDVILEVNDRDVQYFHSEEVVTILKQFPTSVVLKLGRPKLAQTRPDARLRLFTVLLTRTPTRTSAPNLGETLAANVPNAFGMILREASEADFAVAPGNLIIADILPNSPAFRSGMLQVGDRLLGVDREPVDWLQLEELYAFVASFESLTFEFGRMPLAVQDPADFQQLHSDSAPNLHFPASMPPCENSLGPLLEYEPVSVPEHLAPSPTEPAAQSLQVSEVDGVREEDEDEDYEDNDVLGTRVQVRQLHLPFVEAPPDVADGWLHDAASAVHRPRLGLSLVSAHGACGPKISTVAAGSPAEAAGLRVGDRLLGLDDHLLVALGGPNVEKVLAVVEERWLSRPPKDEHGQPNSQVMLTVITTAPQPPPRTTRPASTERLNDLHAADFAAMPGGLYPPDSSHRILREPPAMHMGPTGQIRAPPRRWPKDVGDNLDVNLQAAPPGLISAFGQAQIDVGAWETDPAWAHPEPFHLPGDRNPGAGSECYHYPQEDDAHYTELDETACANDHEPPALENNLHDTSDHHAFP</sequence>
<feature type="region of interest" description="Disordered" evidence="1">
    <location>
        <begin position="761"/>
        <end position="795"/>
    </location>
</feature>
<dbReference type="InterPro" id="IPR051342">
    <property type="entry name" value="PDZ_scaffold"/>
</dbReference>
<gene>
    <name evidence="3" type="ORF">TR105140</name>
</gene>
<feature type="region of interest" description="Disordered" evidence="1">
    <location>
        <begin position="1062"/>
        <end position="1085"/>
    </location>
</feature>
<feature type="domain" description="PDZ" evidence="2">
    <location>
        <begin position="420"/>
        <end position="503"/>
    </location>
</feature>
<evidence type="ECO:0000313" key="3">
    <source>
        <dbReference type="EMBL" id="JAP43905.1"/>
    </source>
</evidence>
<feature type="region of interest" description="Disordered" evidence="1">
    <location>
        <begin position="1"/>
        <end position="81"/>
    </location>
</feature>
<reference evidence="3" key="1">
    <citation type="submission" date="2016-01" db="EMBL/GenBank/DDBJ databases">
        <title>Reference transcriptome for the parasite Schistocephalus solidus: insights into the molecular evolution of parasitism.</title>
        <authorList>
            <person name="Hebert F.O."/>
            <person name="Grambauer S."/>
            <person name="Barber I."/>
            <person name="Landry C.R."/>
            <person name="Aubin-Horth N."/>
        </authorList>
    </citation>
    <scope>NUCLEOTIDE SEQUENCE</scope>
</reference>
<evidence type="ECO:0000256" key="1">
    <source>
        <dbReference type="SAM" id="MobiDB-lite"/>
    </source>
</evidence>
<dbReference type="SUPFAM" id="SSF50156">
    <property type="entry name" value="PDZ domain-like"/>
    <property type="match status" value="6"/>
</dbReference>
<feature type="domain" description="PDZ" evidence="2">
    <location>
        <begin position="836"/>
        <end position="896"/>
    </location>
</feature>
<dbReference type="AlphaFoldDB" id="A0A0X3NWH7"/>
<dbReference type="InterPro" id="IPR036034">
    <property type="entry name" value="PDZ_sf"/>
</dbReference>
<dbReference type="PROSITE" id="PS50106">
    <property type="entry name" value="PDZ"/>
    <property type="match status" value="6"/>
</dbReference>
<feature type="region of interest" description="Disordered" evidence="1">
    <location>
        <begin position="1023"/>
        <end position="1046"/>
    </location>
</feature>
<feature type="compositionally biased region" description="Low complexity" evidence="1">
    <location>
        <begin position="68"/>
        <end position="79"/>
    </location>
</feature>
<dbReference type="CDD" id="cd00136">
    <property type="entry name" value="PDZ_canonical"/>
    <property type="match status" value="4"/>
</dbReference>
<dbReference type="Gene3D" id="2.30.42.10">
    <property type="match status" value="6"/>
</dbReference>
<name>A0A0X3NWH7_SCHSO</name>